<keyword evidence="4" id="KW-1185">Reference proteome</keyword>
<protein>
    <submittedName>
        <fullName evidence="3">MerR family transcriptional regulator</fullName>
    </submittedName>
</protein>
<dbReference type="Pfam" id="PF13411">
    <property type="entry name" value="MerR_1"/>
    <property type="match status" value="1"/>
</dbReference>
<dbReference type="SMART" id="SM00422">
    <property type="entry name" value="HTH_MERR"/>
    <property type="match status" value="1"/>
</dbReference>
<accession>A0A4R5AFD5</accession>
<comment type="caution">
    <text evidence="3">The sequence shown here is derived from an EMBL/GenBank/DDBJ whole genome shotgun (WGS) entry which is preliminary data.</text>
</comment>
<evidence type="ECO:0000313" key="3">
    <source>
        <dbReference type="EMBL" id="TDD69594.1"/>
    </source>
</evidence>
<dbReference type="PRINTS" id="PR00040">
    <property type="entry name" value="HTHMERR"/>
</dbReference>
<dbReference type="PANTHER" id="PTHR30204">
    <property type="entry name" value="REDOX-CYCLING DRUG-SENSING TRANSCRIPTIONAL ACTIVATOR SOXR"/>
    <property type="match status" value="1"/>
</dbReference>
<dbReference type="PROSITE" id="PS50937">
    <property type="entry name" value="HTH_MERR_2"/>
    <property type="match status" value="1"/>
</dbReference>
<dbReference type="InterPro" id="IPR009061">
    <property type="entry name" value="DNA-bd_dom_put_sf"/>
</dbReference>
<dbReference type="RefSeq" id="WP_131901906.1">
    <property type="nucleotide sequence ID" value="NZ_SMKU01000319.1"/>
</dbReference>
<dbReference type="Gene3D" id="1.10.1660.10">
    <property type="match status" value="1"/>
</dbReference>
<sequence length="245" mass="27547">MDDREYRVEELAAEAGIPVRTLRYYQERRLLPAPRRAGRVALYSTSHLDRLRLIARLLDRGYRLDGIEELLAAAGQRQDVTELLGFEWAAAAPWSERGTVALSLDELSELLDGQVTAEVLAEAAELGHITLDGDRVVVNSPRLLDATAQLVRAGIPLPAILAVTWELEAAFDRMAFSFVELVRGHLLGRLGDEPSPDELDRLAELVGRMRPVARTVADEHFARAMDRRLSKEVARIRQRIRPTRR</sequence>
<dbReference type="GO" id="GO:0003700">
    <property type="term" value="F:DNA-binding transcription factor activity"/>
    <property type="evidence" value="ECO:0007669"/>
    <property type="project" value="InterPro"/>
</dbReference>
<dbReference type="PANTHER" id="PTHR30204:SF93">
    <property type="entry name" value="HTH MERR-TYPE DOMAIN-CONTAINING PROTEIN"/>
    <property type="match status" value="1"/>
</dbReference>
<gene>
    <name evidence="3" type="ORF">E1298_37390</name>
</gene>
<dbReference type="Proteomes" id="UP000294513">
    <property type="component" value="Unassembled WGS sequence"/>
</dbReference>
<evidence type="ECO:0000313" key="4">
    <source>
        <dbReference type="Proteomes" id="UP000294513"/>
    </source>
</evidence>
<dbReference type="InterPro" id="IPR000551">
    <property type="entry name" value="MerR-type_HTH_dom"/>
</dbReference>
<reference evidence="3 4" key="1">
    <citation type="submission" date="2019-03" db="EMBL/GenBank/DDBJ databases">
        <title>Draft genome sequences of novel Actinobacteria.</title>
        <authorList>
            <person name="Sahin N."/>
            <person name="Ay H."/>
            <person name="Saygin H."/>
        </authorList>
    </citation>
    <scope>NUCLEOTIDE SEQUENCE [LARGE SCALE GENOMIC DNA]</scope>
    <source>
        <strain evidence="3 4">H3C3</strain>
    </source>
</reference>
<dbReference type="AlphaFoldDB" id="A0A4R5AFD5"/>
<name>A0A4R5AFD5_9ACTN</name>
<proteinExistence type="predicted"/>
<dbReference type="GO" id="GO:0003677">
    <property type="term" value="F:DNA binding"/>
    <property type="evidence" value="ECO:0007669"/>
    <property type="project" value="UniProtKB-KW"/>
</dbReference>
<dbReference type="InterPro" id="IPR047057">
    <property type="entry name" value="MerR_fam"/>
</dbReference>
<dbReference type="EMBL" id="SMKU01000319">
    <property type="protein sequence ID" value="TDD69594.1"/>
    <property type="molecule type" value="Genomic_DNA"/>
</dbReference>
<keyword evidence="1" id="KW-0238">DNA-binding</keyword>
<feature type="domain" description="HTH merR-type" evidence="2">
    <location>
        <begin position="5"/>
        <end position="73"/>
    </location>
</feature>
<organism evidence="3 4">
    <name type="scientific">Actinomadura rubrisoli</name>
    <dbReference type="NCBI Taxonomy" id="2530368"/>
    <lineage>
        <taxon>Bacteria</taxon>
        <taxon>Bacillati</taxon>
        <taxon>Actinomycetota</taxon>
        <taxon>Actinomycetes</taxon>
        <taxon>Streptosporangiales</taxon>
        <taxon>Thermomonosporaceae</taxon>
        <taxon>Actinomadura</taxon>
    </lineage>
</organism>
<dbReference type="OrthoDB" id="6716891at2"/>
<evidence type="ECO:0000259" key="2">
    <source>
        <dbReference type="PROSITE" id="PS50937"/>
    </source>
</evidence>
<dbReference type="SUPFAM" id="SSF46955">
    <property type="entry name" value="Putative DNA-binding domain"/>
    <property type="match status" value="1"/>
</dbReference>
<evidence type="ECO:0000256" key="1">
    <source>
        <dbReference type="ARBA" id="ARBA00023125"/>
    </source>
</evidence>